<keyword evidence="1" id="KW-0732">Signal</keyword>
<evidence type="ECO:0000313" key="3">
    <source>
        <dbReference type="Proteomes" id="UP000033995"/>
    </source>
</evidence>
<dbReference type="SUPFAM" id="SSF51445">
    <property type="entry name" value="(Trans)glycosidases"/>
    <property type="match status" value="1"/>
</dbReference>
<dbReference type="Proteomes" id="UP000033995">
    <property type="component" value="Unassembled WGS sequence"/>
</dbReference>
<dbReference type="InterPro" id="IPR017853">
    <property type="entry name" value="GH"/>
</dbReference>
<feature type="chain" id="PRO_5002530695" description="Glycoside hydrolase family 5 domain-containing protein" evidence="1">
    <location>
        <begin position="24"/>
        <end position="439"/>
    </location>
</feature>
<proteinExistence type="predicted"/>
<evidence type="ECO:0000256" key="1">
    <source>
        <dbReference type="SAM" id="SignalP"/>
    </source>
</evidence>
<evidence type="ECO:0008006" key="4">
    <source>
        <dbReference type="Google" id="ProtNLM"/>
    </source>
</evidence>
<feature type="signal peptide" evidence="1">
    <location>
        <begin position="1"/>
        <end position="23"/>
    </location>
</feature>
<dbReference type="PANTHER" id="PTHR12631:SF10">
    <property type="entry name" value="BETA-XYLOSIDASE-LIKE PROTEIN-RELATED"/>
    <property type="match status" value="1"/>
</dbReference>
<comment type="caution">
    <text evidence="2">The sequence shown here is derived from an EMBL/GenBank/DDBJ whole genome shotgun (WGS) entry which is preliminary data.</text>
</comment>
<gene>
    <name evidence="2" type="ORF">UR38_C0013G0006</name>
</gene>
<protein>
    <recommendedName>
        <fullName evidence="4">Glycoside hydrolase family 5 domain-containing protein</fullName>
    </recommendedName>
</protein>
<dbReference type="PANTHER" id="PTHR12631">
    <property type="entry name" value="ALPHA-L-IDURONIDASE"/>
    <property type="match status" value="1"/>
</dbReference>
<sequence length="439" mass="50844">MVKLFLNLIIFILFTPFASSVNAYDPTTVPNNIYGMGIINHSDLEDVGNLVNVNGGDWGYVTVVITEKDRDIKDWQKFLDDCRRYHLIPIVRVATNFEKGSWKIPEIEKIDSWINFFNSLNWVTENRYIVIGNEPNHSKEWGGKIDPEGYALYLKTFSERLKNINQNYFVLNAGFDQSASNSRITMDEQKYIFAMQKAVPDVFAFIDGWSSHSYPNPRFSGSEKASGRKTIRGYEWEMELIKSFGLNKDLPIFITETGWIRTINNEELIAKKLRYAYEEVWFKNKQIVVVTPFILNYQNEPFYEFSWKNKDGSFFKIFNEIQDIQKLKGQPVQKITGEIVFNFINPLIFRAKDQKGFTIVKNTGQAVWDQSESQVISELNNEIIISNTKFSQIEPFNTGLVVYSLNTTEKNKVVDLRLGFYVRGEKIGDVFNGKIITIP</sequence>
<dbReference type="AlphaFoldDB" id="A0A0G0A4X9"/>
<name>A0A0G0A4X9_9BACT</name>
<dbReference type="EMBL" id="LBOZ01000013">
    <property type="protein sequence ID" value="KKP46221.1"/>
    <property type="molecule type" value="Genomic_DNA"/>
</dbReference>
<dbReference type="GO" id="GO:0004553">
    <property type="term" value="F:hydrolase activity, hydrolyzing O-glycosyl compounds"/>
    <property type="evidence" value="ECO:0007669"/>
    <property type="project" value="TreeGrafter"/>
</dbReference>
<organism evidence="2 3">
    <name type="scientific">Candidatus Woesebacteria bacterium GW2011_GWA2_33_28</name>
    <dbReference type="NCBI Taxonomy" id="1618561"/>
    <lineage>
        <taxon>Bacteria</taxon>
        <taxon>Candidatus Woeseibacteriota</taxon>
    </lineage>
</organism>
<accession>A0A0G0A4X9</accession>
<evidence type="ECO:0000313" key="2">
    <source>
        <dbReference type="EMBL" id="KKP46221.1"/>
    </source>
</evidence>
<dbReference type="Gene3D" id="3.20.20.80">
    <property type="entry name" value="Glycosidases"/>
    <property type="match status" value="1"/>
</dbReference>
<reference evidence="2 3" key="1">
    <citation type="journal article" date="2015" name="Nature">
        <title>rRNA introns, odd ribosomes, and small enigmatic genomes across a large radiation of phyla.</title>
        <authorList>
            <person name="Brown C.T."/>
            <person name="Hug L.A."/>
            <person name="Thomas B.C."/>
            <person name="Sharon I."/>
            <person name="Castelle C.J."/>
            <person name="Singh A."/>
            <person name="Wilkins M.J."/>
            <person name="Williams K.H."/>
            <person name="Banfield J.F."/>
        </authorList>
    </citation>
    <scope>NUCLEOTIDE SEQUENCE [LARGE SCALE GENOMIC DNA]</scope>
</reference>
<dbReference type="InterPro" id="IPR051923">
    <property type="entry name" value="Glycosyl_Hydrolase_39"/>
</dbReference>